<keyword evidence="2" id="KW-0040">ANK repeat</keyword>
<dbReference type="Gene3D" id="1.25.40.20">
    <property type="entry name" value="Ankyrin repeat-containing domain"/>
    <property type="match status" value="1"/>
</dbReference>
<dbReference type="OrthoDB" id="412100at2759"/>
<evidence type="ECO:0000313" key="4">
    <source>
        <dbReference type="EMBL" id="CAL4779624.1"/>
    </source>
</evidence>
<protein>
    <submittedName>
        <fullName evidence="4">Kinase D-interacting substrate of 220 kDa B (Ankyrin repeat-rich membrane-spanning protein B)</fullName>
    </submittedName>
</protein>
<name>A0A9P1CHE1_9DINO</name>
<evidence type="ECO:0000313" key="5">
    <source>
        <dbReference type="Proteomes" id="UP001152797"/>
    </source>
</evidence>
<reference evidence="4 5" key="2">
    <citation type="submission" date="2024-05" db="EMBL/GenBank/DDBJ databases">
        <authorList>
            <person name="Chen Y."/>
            <person name="Shah S."/>
            <person name="Dougan E. K."/>
            <person name="Thang M."/>
            <person name="Chan C."/>
        </authorList>
    </citation>
    <scope>NUCLEOTIDE SEQUENCE [LARGE SCALE GENOMIC DNA]</scope>
</reference>
<dbReference type="SUPFAM" id="SSF48403">
    <property type="entry name" value="Ankyrin repeat"/>
    <property type="match status" value="1"/>
</dbReference>
<dbReference type="PANTHER" id="PTHR24198:SF165">
    <property type="entry name" value="ANKYRIN REPEAT-CONTAINING PROTEIN-RELATED"/>
    <property type="match status" value="1"/>
</dbReference>
<evidence type="ECO:0000256" key="2">
    <source>
        <dbReference type="ARBA" id="ARBA00023043"/>
    </source>
</evidence>
<dbReference type="EMBL" id="CAMXCT010001696">
    <property type="protein sequence ID" value="CAI3992312.1"/>
    <property type="molecule type" value="Genomic_DNA"/>
</dbReference>
<organism evidence="3">
    <name type="scientific">Cladocopium goreaui</name>
    <dbReference type="NCBI Taxonomy" id="2562237"/>
    <lineage>
        <taxon>Eukaryota</taxon>
        <taxon>Sar</taxon>
        <taxon>Alveolata</taxon>
        <taxon>Dinophyceae</taxon>
        <taxon>Suessiales</taxon>
        <taxon>Symbiodiniaceae</taxon>
        <taxon>Cladocopium</taxon>
    </lineage>
</organism>
<keyword evidence="4" id="KW-0808">Transferase</keyword>
<dbReference type="GO" id="GO:0016301">
    <property type="term" value="F:kinase activity"/>
    <property type="evidence" value="ECO:0007669"/>
    <property type="project" value="UniProtKB-KW"/>
</dbReference>
<dbReference type="Proteomes" id="UP001152797">
    <property type="component" value="Unassembled WGS sequence"/>
</dbReference>
<comment type="caution">
    <text evidence="3">The sequence shown here is derived from an EMBL/GenBank/DDBJ whole genome shotgun (WGS) entry which is preliminary data.</text>
</comment>
<gene>
    <name evidence="3" type="ORF">C1SCF055_LOCUS19150</name>
</gene>
<keyword evidence="5" id="KW-1185">Reference proteome</keyword>
<evidence type="ECO:0000256" key="1">
    <source>
        <dbReference type="ARBA" id="ARBA00022737"/>
    </source>
</evidence>
<accession>A0A9P1CHE1</accession>
<dbReference type="InterPro" id="IPR036770">
    <property type="entry name" value="Ankyrin_rpt-contain_sf"/>
</dbReference>
<keyword evidence="4" id="KW-0418">Kinase</keyword>
<reference evidence="3" key="1">
    <citation type="submission" date="2022-10" db="EMBL/GenBank/DDBJ databases">
        <authorList>
            <person name="Chen Y."/>
            <person name="Dougan E. K."/>
            <person name="Chan C."/>
            <person name="Rhodes N."/>
            <person name="Thang M."/>
        </authorList>
    </citation>
    <scope>NUCLEOTIDE SEQUENCE</scope>
</reference>
<dbReference type="EMBL" id="CAMXCT020001696">
    <property type="protein sequence ID" value="CAL1145687.1"/>
    <property type="molecule type" value="Genomic_DNA"/>
</dbReference>
<evidence type="ECO:0000313" key="3">
    <source>
        <dbReference type="EMBL" id="CAI3992312.1"/>
    </source>
</evidence>
<dbReference type="EMBL" id="CAMXCT030001696">
    <property type="protein sequence ID" value="CAL4779624.1"/>
    <property type="molecule type" value="Genomic_DNA"/>
</dbReference>
<sequence length="428" mass="48471">MVAYEDSLPGKLCGMMTELKREKIFVWYDYLSCPQLLHDIELDEFGIQRGRFLDDSMNCEEGPLCEMDMAIKSIPSYVAACKYFIALCPTLINADNGRKLDRHSWLQRGWCRAEKMTRELSAEGRNGLILLVESPRHLTLLPSWESFLYGPGYGEFTYITDLNLVAGMIKDLLMRKLQDLLSKGDLPAYRFYLNQQHVRFRKCRVEAIQGLVPGNDCADIAEKFFHENGCSSVDDRDRAGWSSMCYAAINGNPQLMTRLLELHGDPNDRTHQGKAEAFLPKHLPLVSLCTYFCNNEALKILLEAHANPNQRDARHGAPLFWANLCDNVTGARLLLDFRADPLMEGNPPLTVTEAACSVGAIRIIQEYLPVERIRSQSRNLLHIALMIKGGSPEFIDTLIKHGVDVNETFSLTKLNMLKNILVAKHYVS</sequence>
<dbReference type="PANTHER" id="PTHR24198">
    <property type="entry name" value="ANKYRIN REPEAT AND PROTEIN KINASE DOMAIN-CONTAINING PROTEIN"/>
    <property type="match status" value="1"/>
</dbReference>
<dbReference type="InterPro" id="IPR002110">
    <property type="entry name" value="Ankyrin_rpt"/>
</dbReference>
<proteinExistence type="predicted"/>
<keyword evidence="1" id="KW-0677">Repeat</keyword>
<dbReference type="SMART" id="SM00248">
    <property type="entry name" value="ANK"/>
    <property type="match status" value="4"/>
</dbReference>
<dbReference type="AlphaFoldDB" id="A0A9P1CHE1"/>